<feature type="signal peptide" evidence="4">
    <location>
        <begin position="1"/>
        <end position="23"/>
    </location>
</feature>
<dbReference type="Proteomes" id="UP000287502">
    <property type="component" value="Chromosome"/>
</dbReference>
<feature type="repeat" description="TPR" evidence="3">
    <location>
        <begin position="266"/>
        <end position="299"/>
    </location>
</feature>
<evidence type="ECO:0000256" key="1">
    <source>
        <dbReference type="ARBA" id="ARBA00022737"/>
    </source>
</evidence>
<evidence type="ECO:0000313" key="5">
    <source>
        <dbReference type="EMBL" id="QAR34272.1"/>
    </source>
</evidence>
<dbReference type="InterPro" id="IPR051012">
    <property type="entry name" value="CellSynth/LPSAsmb/PSIAsmb"/>
</dbReference>
<feature type="repeat" description="TPR" evidence="3">
    <location>
        <begin position="401"/>
        <end position="434"/>
    </location>
</feature>
<dbReference type="InterPro" id="IPR019734">
    <property type="entry name" value="TPR_rpt"/>
</dbReference>
<keyword evidence="1" id="KW-0677">Repeat</keyword>
<dbReference type="Pfam" id="PF13429">
    <property type="entry name" value="TPR_15"/>
    <property type="match status" value="1"/>
</dbReference>
<dbReference type="PROSITE" id="PS50005">
    <property type="entry name" value="TPR"/>
    <property type="match status" value="5"/>
</dbReference>
<dbReference type="RefSeq" id="WP_128467577.1">
    <property type="nucleotide sequence ID" value="NZ_CP035108.1"/>
</dbReference>
<dbReference type="InterPro" id="IPR011990">
    <property type="entry name" value="TPR-like_helical_dom_sf"/>
</dbReference>
<feature type="repeat" description="TPR" evidence="3">
    <location>
        <begin position="300"/>
        <end position="333"/>
    </location>
</feature>
<evidence type="ECO:0000256" key="4">
    <source>
        <dbReference type="SAM" id="SignalP"/>
    </source>
</evidence>
<dbReference type="PANTHER" id="PTHR45586">
    <property type="entry name" value="TPR REPEAT-CONTAINING PROTEIN PA4667"/>
    <property type="match status" value="1"/>
</dbReference>
<feature type="chain" id="PRO_5019300690" evidence="4">
    <location>
        <begin position="24"/>
        <end position="530"/>
    </location>
</feature>
<evidence type="ECO:0000256" key="3">
    <source>
        <dbReference type="PROSITE-ProRule" id="PRU00339"/>
    </source>
</evidence>
<dbReference type="SMART" id="SM00028">
    <property type="entry name" value="TPR"/>
    <property type="match status" value="9"/>
</dbReference>
<keyword evidence="4" id="KW-0732">Signal</keyword>
<evidence type="ECO:0000313" key="6">
    <source>
        <dbReference type="Proteomes" id="UP000287502"/>
    </source>
</evidence>
<keyword evidence="2 3" id="KW-0802">TPR repeat</keyword>
<dbReference type="Gene3D" id="1.25.40.10">
    <property type="entry name" value="Tetratricopeptide repeat domain"/>
    <property type="match status" value="3"/>
</dbReference>
<dbReference type="Pfam" id="PF13181">
    <property type="entry name" value="TPR_8"/>
    <property type="match status" value="1"/>
</dbReference>
<dbReference type="AlphaFoldDB" id="A0A410K1J7"/>
<dbReference type="EMBL" id="CP035108">
    <property type="protein sequence ID" value="QAR34272.1"/>
    <property type="molecule type" value="Genomic_DNA"/>
</dbReference>
<evidence type="ECO:0000256" key="2">
    <source>
        <dbReference type="ARBA" id="ARBA00022803"/>
    </source>
</evidence>
<feature type="repeat" description="TPR" evidence="3">
    <location>
        <begin position="163"/>
        <end position="196"/>
    </location>
</feature>
<sequence length="530" mass="61149">MRFFLIPLALLLTVTFVNQSASALEQAEVDSAYIEALYAADDGDLDTATSLLETIKKSANDPYIYQKLSELYIKLQMYETAKHRLSEGLGVFPEDPELNFSMAQLYLFHYRDSGLAEIFAADALKSARDVKYLYLMADIYKILGDEEKLMTVLDEIILSEPSARVLVERGNLFRNKGMLTEAEHDYMKAYELDEDLGAAARLAEIFIERDDYERAVKYLSILSEKRPDFVLSDLKLAEIYKRADNSTKALEIFKRILPKVEGREKIYVLRQIAGIYYATDDYKNALSYFRQVAELAPNDVQVFYSMGVIHEMENKFAEAEKNYRKAITIRPDYVEARKRIGFISLKDKKYDEGIKVITKIPADLRDVDYYRITGALYKEKGTLSKAYEVLRKGYEENPSSVELVIDFAMVLEKQKKYDECFEVLKDALELNPGNPSLMNFLGYTYADLSIKLDEAYTLIESALAKDPENPAYLDSMAWVLYRFEKYEEAYGYQIRALRKVPDEKEIRDHMKAILERLEINKSVDDILKGK</sequence>
<dbReference type="Pfam" id="PF13432">
    <property type="entry name" value="TPR_16"/>
    <property type="match status" value="1"/>
</dbReference>
<reference evidence="5 6" key="1">
    <citation type="submission" date="2019-01" db="EMBL/GenBank/DDBJ databases">
        <title>Geovibrio thiophilus DSM 11263, complete genome.</title>
        <authorList>
            <person name="Spring S."/>
            <person name="Bunk B."/>
            <person name="Sproer C."/>
        </authorList>
    </citation>
    <scope>NUCLEOTIDE SEQUENCE [LARGE SCALE GENOMIC DNA]</scope>
    <source>
        <strain evidence="5 6">DSM 11263</strain>
    </source>
</reference>
<dbReference type="PANTHER" id="PTHR45586:SF1">
    <property type="entry name" value="LIPOPOLYSACCHARIDE ASSEMBLY PROTEIN B"/>
    <property type="match status" value="1"/>
</dbReference>
<gene>
    <name evidence="5" type="ORF">EP073_12905</name>
</gene>
<proteinExistence type="predicted"/>
<accession>A0A410K1J7</accession>
<dbReference type="SUPFAM" id="SSF48452">
    <property type="entry name" value="TPR-like"/>
    <property type="match status" value="2"/>
</dbReference>
<keyword evidence="6" id="KW-1185">Reference proteome</keyword>
<organism evidence="5 6">
    <name type="scientific">Geovibrio thiophilus</name>
    <dbReference type="NCBI Taxonomy" id="139438"/>
    <lineage>
        <taxon>Bacteria</taxon>
        <taxon>Pseudomonadati</taxon>
        <taxon>Deferribacterota</taxon>
        <taxon>Deferribacteres</taxon>
        <taxon>Deferribacterales</taxon>
        <taxon>Geovibrionaceae</taxon>
        <taxon>Geovibrio</taxon>
    </lineage>
</organism>
<protein>
    <submittedName>
        <fullName evidence="5">Tetratricopeptide repeat protein</fullName>
    </submittedName>
</protein>
<feature type="repeat" description="TPR" evidence="3">
    <location>
        <begin position="367"/>
        <end position="400"/>
    </location>
</feature>
<name>A0A410K1J7_9BACT</name>
<dbReference type="OrthoDB" id="9766710at2"/>
<dbReference type="KEGG" id="gtl:EP073_12905"/>